<dbReference type="Pfam" id="PF13424">
    <property type="entry name" value="TPR_12"/>
    <property type="match status" value="3"/>
</dbReference>
<feature type="repeat" description="TPR" evidence="8">
    <location>
        <begin position="782"/>
        <end position="815"/>
    </location>
</feature>
<dbReference type="EMBL" id="CAJNOW010020541">
    <property type="protein sequence ID" value="CAF1679987.1"/>
    <property type="molecule type" value="Genomic_DNA"/>
</dbReference>
<evidence type="ECO:0000313" key="10">
    <source>
        <dbReference type="EMBL" id="CAF1167072.1"/>
    </source>
</evidence>
<keyword evidence="9" id="KW-0521">NADP</keyword>
<dbReference type="SUPFAM" id="SSF56399">
    <property type="entry name" value="ADP-ribosylation"/>
    <property type="match status" value="1"/>
</dbReference>
<name>A0A816H122_9BILA</name>
<dbReference type="Gene3D" id="3.90.176.10">
    <property type="entry name" value="Toxin ADP-ribosyltransferase, Chain A, domain 1"/>
    <property type="match status" value="1"/>
</dbReference>
<dbReference type="Proteomes" id="UP000663855">
    <property type="component" value="Unassembled WGS sequence"/>
</dbReference>
<dbReference type="InterPro" id="IPR000768">
    <property type="entry name" value="ART"/>
</dbReference>
<keyword evidence="2 9" id="KW-0328">Glycosyltransferase</keyword>
<evidence type="ECO:0000256" key="5">
    <source>
        <dbReference type="ARBA" id="ARBA00022737"/>
    </source>
</evidence>
<dbReference type="EMBL" id="CAJOBI010000114">
    <property type="protein sequence ID" value="CAF3795230.1"/>
    <property type="molecule type" value="Genomic_DNA"/>
</dbReference>
<dbReference type="PANTHER" id="PTHR45641">
    <property type="entry name" value="TETRATRICOPEPTIDE REPEAT PROTEIN (AFU_ORTHOLOGUE AFUA_6G03870)"/>
    <property type="match status" value="1"/>
</dbReference>
<evidence type="ECO:0000313" key="11">
    <source>
        <dbReference type="EMBL" id="CAF1679987.1"/>
    </source>
</evidence>
<dbReference type="EC" id="2.4.2.31" evidence="9"/>
<evidence type="ECO:0000313" key="14">
    <source>
        <dbReference type="EMBL" id="CAF3794270.1"/>
    </source>
</evidence>
<dbReference type="PROSITE" id="PS50005">
    <property type="entry name" value="TPR"/>
    <property type="match status" value="4"/>
</dbReference>
<keyword evidence="9" id="KW-0520">NAD</keyword>
<evidence type="ECO:0000256" key="1">
    <source>
        <dbReference type="ARBA" id="ARBA00009558"/>
    </source>
</evidence>
<keyword evidence="3 9" id="KW-0808">Transferase</keyword>
<keyword evidence="5" id="KW-0677">Repeat</keyword>
<evidence type="ECO:0000313" key="12">
    <source>
        <dbReference type="EMBL" id="CAF1925470.1"/>
    </source>
</evidence>
<dbReference type="PROSITE" id="PS51996">
    <property type="entry name" value="TR_MART"/>
    <property type="match status" value="1"/>
</dbReference>
<dbReference type="EMBL" id="CAJNOV010004239">
    <property type="protein sequence ID" value="CAF1167072.1"/>
    <property type="molecule type" value="Genomic_DNA"/>
</dbReference>
<evidence type="ECO:0000313" key="15">
    <source>
        <dbReference type="EMBL" id="CAF3795230.1"/>
    </source>
</evidence>
<comment type="catalytic activity">
    <reaction evidence="7 9">
        <text>L-arginyl-[protein] + NAD(+) = N(omega)-(ADP-D-ribosyl)-L-arginyl-[protein] + nicotinamide + H(+)</text>
        <dbReference type="Rhea" id="RHEA:19149"/>
        <dbReference type="Rhea" id="RHEA-COMP:10532"/>
        <dbReference type="Rhea" id="RHEA-COMP:15087"/>
        <dbReference type="ChEBI" id="CHEBI:15378"/>
        <dbReference type="ChEBI" id="CHEBI:17154"/>
        <dbReference type="ChEBI" id="CHEBI:29965"/>
        <dbReference type="ChEBI" id="CHEBI:57540"/>
        <dbReference type="ChEBI" id="CHEBI:142554"/>
        <dbReference type="EC" id="2.4.2.31"/>
    </reaction>
</comment>
<dbReference type="Proteomes" id="UP000663824">
    <property type="component" value="Unassembled WGS sequence"/>
</dbReference>
<evidence type="ECO:0000256" key="3">
    <source>
        <dbReference type="ARBA" id="ARBA00022679"/>
    </source>
</evidence>
<comment type="similarity">
    <text evidence="1 9">Belongs to the Arg-specific ADP-ribosyltransferase family.</text>
</comment>
<evidence type="ECO:0000256" key="4">
    <source>
        <dbReference type="ARBA" id="ARBA00022695"/>
    </source>
</evidence>
<evidence type="ECO:0000313" key="16">
    <source>
        <dbReference type="Proteomes" id="UP000663834"/>
    </source>
</evidence>
<reference evidence="11" key="1">
    <citation type="submission" date="2021-02" db="EMBL/GenBank/DDBJ databases">
        <authorList>
            <person name="Nowell W R."/>
        </authorList>
    </citation>
    <scope>NUCLEOTIDE SEQUENCE</scope>
</reference>
<feature type="repeat" description="TPR" evidence="8">
    <location>
        <begin position="693"/>
        <end position="726"/>
    </location>
</feature>
<keyword evidence="4" id="KW-0548">Nucleotidyltransferase</keyword>
<dbReference type="Proteomes" id="UP000676336">
    <property type="component" value="Unassembled WGS sequence"/>
</dbReference>
<dbReference type="Proteomes" id="UP000663834">
    <property type="component" value="Unassembled WGS sequence"/>
</dbReference>
<organism evidence="11 16">
    <name type="scientific">Rotaria magnacalcarata</name>
    <dbReference type="NCBI Taxonomy" id="392030"/>
    <lineage>
        <taxon>Eukaryota</taxon>
        <taxon>Metazoa</taxon>
        <taxon>Spiralia</taxon>
        <taxon>Gnathifera</taxon>
        <taxon>Rotifera</taxon>
        <taxon>Eurotatoria</taxon>
        <taxon>Bdelloidea</taxon>
        <taxon>Philodinida</taxon>
        <taxon>Philodinidae</taxon>
        <taxon>Rotaria</taxon>
    </lineage>
</organism>
<comment type="caution">
    <text evidence="11">The sequence shown here is derived from an EMBL/GenBank/DDBJ whole genome shotgun (WGS) entry which is preliminary data.</text>
</comment>
<dbReference type="GO" id="GO:0016779">
    <property type="term" value="F:nucleotidyltransferase activity"/>
    <property type="evidence" value="ECO:0007669"/>
    <property type="project" value="UniProtKB-KW"/>
</dbReference>
<feature type="repeat" description="TPR" evidence="8">
    <location>
        <begin position="567"/>
        <end position="600"/>
    </location>
</feature>
<dbReference type="GO" id="GO:0106274">
    <property type="term" value="F:NAD+-protein-arginine ADP-ribosyltransferase activity"/>
    <property type="evidence" value="ECO:0007669"/>
    <property type="project" value="UniProtKB-EC"/>
</dbReference>
<sequence>MNIITGNIKITNEDTRENVVLERHKHAELDVEIHLSSTRTNCEQITLVWLDSHIIDNGSFADDICLTEEILRELNDYVVLFDNESECLAYISSIKNETVLLIVSGLCATLNLLSALHKLRHVDSIFIFCQNKNNYEKLKKDYCKIIGIFNEQRSLALSIKNAIEIVDKQSTIFALYDTDKQKSMRDLSRESGSFIFLQLFKQAMKQMAMNNGSTNESKHEMIDRCRMYYRGNEKEIKNIAEFEKGYTPNQAIRWYTRDSFIYKLINKALRTDDIDSLYNYRFYIVDLSKCLAENCQILRDLTSNVTVYRGMKLSRLERERIQESIGHHIAVNTFFSTSRQISVAEVYAGIGVENLVSSTSAVFESILFVIGVDLDTFPDVVLADIRHLSSFQDEDEVIFDLGTVFKIESFQCKGENRYWICRMKASDEGQVIAQEYLDFKQAELNKSSDIEIILGDLLHDMGEWLKSHIYFEQLAVRRINDPQVHFAIARSHDALNRSDHALSHLKQAYILAMESDTKCFALAAKICYYSSRVYYTCNNFADALVFNKKALELYRRAGANDNQAGIAHALRGAGLIYFLKCEHEASLEHFQQALQLFQDVYPFDHPDKSTALSSLSYSYYLIGEYERALQYMLDGTAIHERLLPKDHPQLAVDFTCVGKLLYKQGKYDAALQRFYYATDLYDRRIMEINRTYAVILNNIGKALYRLNKLDEACAYYRKALEFIEKLFLTTSPDHADLAYTWKNMGELYMARCDAAGALELFERARDMYKRLFTLDGDHRDIAKCWHLIGQTHATLGNNTKASEAFETALRMWTNKLPKHHPDILLCHQSMGAFYADQRHNQ</sequence>
<feature type="repeat" description="TPR" evidence="8">
    <location>
        <begin position="738"/>
        <end position="771"/>
    </location>
</feature>
<dbReference type="PANTHER" id="PTHR45641:SF19">
    <property type="entry name" value="NEPHROCYSTIN-3"/>
    <property type="match status" value="1"/>
</dbReference>
<dbReference type="Proteomes" id="UP000681720">
    <property type="component" value="Unassembled WGS sequence"/>
</dbReference>
<accession>A0A816H122</accession>
<dbReference type="InterPro" id="IPR019734">
    <property type="entry name" value="TPR_rpt"/>
</dbReference>
<dbReference type="InterPro" id="IPR011990">
    <property type="entry name" value="TPR-like_helical_dom_sf"/>
</dbReference>
<evidence type="ECO:0000256" key="8">
    <source>
        <dbReference type="PROSITE-ProRule" id="PRU00339"/>
    </source>
</evidence>
<evidence type="ECO:0000256" key="6">
    <source>
        <dbReference type="ARBA" id="ARBA00022803"/>
    </source>
</evidence>
<evidence type="ECO:0000256" key="2">
    <source>
        <dbReference type="ARBA" id="ARBA00022676"/>
    </source>
</evidence>
<keyword evidence="6 8" id="KW-0802">TPR repeat</keyword>
<dbReference type="AlphaFoldDB" id="A0A816H122"/>
<evidence type="ECO:0000256" key="9">
    <source>
        <dbReference type="RuleBase" id="RU361228"/>
    </source>
</evidence>
<dbReference type="EMBL" id="CAJOBH010000133">
    <property type="protein sequence ID" value="CAF3763712.1"/>
    <property type="molecule type" value="Genomic_DNA"/>
</dbReference>
<dbReference type="Gene3D" id="1.25.40.10">
    <property type="entry name" value="Tetratricopeptide repeat domain"/>
    <property type="match status" value="3"/>
</dbReference>
<gene>
    <name evidence="13" type="ORF">BYL167_LOCUS1006</name>
    <name evidence="10" type="ORF">CJN711_LOCUS10309</name>
    <name evidence="14" type="ORF">GIL414_LOCUS723</name>
    <name evidence="11" type="ORF">KQP761_LOCUS36311</name>
    <name evidence="12" type="ORF">MBJ925_LOCUS3260</name>
    <name evidence="15" type="ORF">SMN809_LOCUS862</name>
</gene>
<dbReference type="EMBL" id="CAJOBJ010000095">
    <property type="protein sequence ID" value="CAF3794270.1"/>
    <property type="molecule type" value="Genomic_DNA"/>
</dbReference>
<dbReference type="OrthoDB" id="421075at2759"/>
<protein>
    <recommendedName>
        <fullName evidence="9">NAD(P)(+)--arginine ADP-ribosyltransferase</fullName>
        <ecNumber evidence="9">2.4.2.31</ecNumber>
    </recommendedName>
    <alternativeName>
        <fullName evidence="9">Mono(ADP-ribosyl)transferase</fullName>
    </alternativeName>
</protein>
<dbReference type="Proteomes" id="UP000681967">
    <property type="component" value="Unassembled WGS sequence"/>
</dbReference>
<evidence type="ECO:0000313" key="13">
    <source>
        <dbReference type="EMBL" id="CAF3763712.1"/>
    </source>
</evidence>
<proteinExistence type="inferred from homology"/>
<evidence type="ECO:0000256" key="7">
    <source>
        <dbReference type="ARBA" id="ARBA00047597"/>
    </source>
</evidence>
<dbReference type="EMBL" id="CAJNRE010000323">
    <property type="protein sequence ID" value="CAF1925470.1"/>
    <property type="molecule type" value="Genomic_DNA"/>
</dbReference>
<dbReference type="Pfam" id="PF01129">
    <property type="entry name" value="ART"/>
    <property type="match status" value="1"/>
</dbReference>
<dbReference type="SMART" id="SM00028">
    <property type="entry name" value="TPR"/>
    <property type="match status" value="8"/>
</dbReference>
<dbReference type="SUPFAM" id="SSF48452">
    <property type="entry name" value="TPR-like"/>
    <property type="match status" value="3"/>
</dbReference>